<dbReference type="PANTHER" id="PTHR43214:SF24">
    <property type="entry name" value="TRANSCRIPTIONAL REGULATORY PROTEIN NARL-RELATED"/>
    <property type="match status" value="1"/>
</dbReference>
<dbReference type="GO" id="GO:0006355">
    <property type="term" value="P:regulation of DNA-templated transcription"/>
    <property type="evidence" value="ECO:0007669"/>
    <property type="project" value="InterPro"/>
</dbReference>
<dbReference type="InterPro" id="IPR011006">
    <property type="entry name" value="CheY-like_superfamily"/>
</dbReference>
<dbReference type="GO" id="GO:0003677">
    <property type="term" value="F:DNA binding"/>
    <property type="evidence" value="ECO:0007669"/>
    <property type="project" value="UniProtKB-KW"/>
</dbReference>
<dbReference type="InterPro" id="IPR001789">
    <property type="entry name" value="Sig_transdc_resp-reg_receiver"/>
</dbReference>
<feature type="domain" description="Response regulatory" evidence="7">
    <location>
        <begin position="19"/>
        <end position="135"/>
    </location>
</feature>
<gene>
    <name evidence="8" type="ORF">SAMN04487966_10736</name>
</gene>
<dbReference type="Pfam" id="PF00196">
    <property type="entry name" value="GerE"/>
    <property type="match status" value="1"/>
</dbReference>
<keyword evidence="3" id="KW-0238">DNA-binding</keyword>
<dbReference type="PRINTS" id="PR00038">
    <property type="entry name" value="HTHLUXR"/>
</dbReference>
<dbReference type="EMBL" id="FPCG01000007">
    <property type="protein sequence ID" value="SFV23377.1"/>
    <property type="molecule type" value="Genomic_DNA"/>
</dbReference>
<sequence length="240" mass="25447">MVQTPPAMTPAPGHSRPLTVLVVDDQPLMSGALKTLIGSAPHMECVGVAANGEEAVEACIAVRPDVVLMDMQMPVMGGVEATARITEACPDTRVLAITTFTSEQYLVPALRAGAAGYLLKDAEPTVILGAIWGVHRGESVLAPAVTAKLLASIEHDRPVVGRAQLKPGDPDGSDLTPREREILQLLARGRSNPEIAQSLSLSESTVKANLTRIMDKLEVRDRVQVIIRAAQLGLVTLSLD</sequence>
<dbReference type="InterPro" id="IPR000792">
    <property type="entry name" value="Tscrpt_reg_LuxR_C"/>
</dbReference>
<dbReference type="PROSITE" id="PS50043">
    <property type="entry name" value="HTH_LUXR_2"/>
    <property type="match status" value="1"/>
</dbReference>
<name>A0A1I7MN78_9MICC</name>
<dbReference type="SMART" id="SM00448">
    <property type="entry name" value="REC"/>
    <property type="match status" value="1"/>
</dbReference>
<dbReference type="InterPro" id="IPR039420">
    <property type="entry name" value="WalR-like"/>
</dbReference>
<evidence type="ECO:0000256" key="3">
    <source>
        <dbReference type="ARBA" id="ARBA00023125"/>
    </source>
</evidence>
<dbReference type="SMART" id="SM00421">
    <property type="entry name" value="HTH_LUXR"/>
    <property type="match status" value="1"/>
</dbReference>
<dbReference type="CDD" id="cd17535">
    <property type="entry name" value="REC_NarL-like"/>
    <property type="match status" value="1"/>
</dbReference>
<dbReference type="AlphaFoldDB" id="A0A1I7MN78"/>
<keyword evidence="1 5" id="KW-0597">Phosphoprotein</keyword>
<feature type="modified residue" description="4-aspartylphosphate" evidence="5">
    <location>
        <position position="70"/>
    </location>
</feature>
<accession>A0A1I7MN78</accession>
<evidence type="ECO:0000256" key="5">
    <source>
        <dbReference type="PROSITE-ProRule" id="PRU00169"/>
    </source>
</evidence>
<dbReference type="PROSITE" id="PS00622">
    <property type="entry name" value="HTH_LUXR_1"/>
    <property type="match status" value="1"/>
</dbReference>
<dbReference type="SUPFAM" id="SSF52172">
    <property type="entry name" value="CheY-like"/>
    <property type="match status" value="1"/>
</dbReference>
<organism evidence="8 9">
    <name type="scientific">Micrococcus terreus</name>
    <dbReference type="NCBI Taxonomy" id="574650"/>
    <lineage>
        <taxon>Bacteria</taxon>
        <taxon>Bacillati</taxon>
        <taxon>Actinomycetota</taxon>
        <taxon>Actinomycetes</taxon>
        <taxon>Micrococcales</taxon>
        <taxon>Micrococcaceae</taxon>
        <taxon>Micrococcus</taxon>
    </lineage>
</organism>
<proteinExistence type="predicted"/>
<dbReference type="Gene3D" id="3.40.50.2300">
    <property type="match status" value="1"/>
</dbReference>
<evidence type="ECO:0000256" key="1">
    <source>
        <dbReference type="ARBA" id="ARBA00022553"/>
    </source>
</evidence>
<dbReference type="Pfam" id="PF00072">
    <property type="entry name" value="Response_reg"/>
    <property type="match status" value="1"/>
</dbReference>
<keyword evidence="9" id="KW-1185">Reference proteome</keyword>
<dbReference type="PANTHER" id="PTHR43214">
    <property type="entry name" value="TWO-COMPONENT RESPONSE REGULATOR"/>
    <property type="match status" value="1"/>
</dbReference>
<dbReference type="RefSeq" id="WP_245760708.1">
    <property type="nucleotide sequence ID" value="NZ_CAMIGK010000009.1"/>
</dbReference>
<dbReference type="InterPro" id="IPR016032">
    <property type="entry name" value="Sig_transdc_resp-reg_C-effctor"/>
</dbReference>
<evidence type="ECO:0000259" key="7">
    <source>
        <dbReference type="PROSITE" id="PS50110"/>
    </source>
</evidence>
<dbReference type="Proteomes" id="UP000198881">
    <property type="component" value="Unassembled WGS sequence"/>
</dbReference>
<evidence type="ECO:0000256" key="2">
    <source>
        <dbReference type="ARBA" id="ARBA00023015"/>
    </source>
</evidence>
<dbReference type="PROSITE" id="PS50110">
    <property type="entry name" value="RESPONSE_REGULATORY"/>
    <property type="match status" value="1"/>
</dbReference>
<dbReference type="SUPFAM" id="SSF46894">
    <property type="entry name" value="C-terminal effector domain of the bipartite response regulators"/>
    <property type="match status" value="1"/>
</dbReference>
<reference evidence="8 9" key="1">
    <citation type="submission" date="2016-10" db="EMBL/GenBank/DDBJ databases">
        <authorList>
            <person name="de Groot N.N."/>
        </authorList>
    </citation>
    <scope>NUCLEOTIDE SEQUENCE [LARGE SCALE GENOMIC DNA]</scope>
    <source>
        <strain evidence="8 9">CGMCC 1.7054</strain>
    </source>
</reference>
<dbReference type="InterPro" id="IPR058245">
    <property type="entry name" value="NreC/VraR/RcsB-like_REC"/>
</dbReference>
<dbReference type="STRING" id="574650.SAMN04487966_10736"/>
<keyword evidence="4" id="KW-0804">Transcription</keyword>
<keyword evidence="2" id="KW-0805">Transcription regulation</keyword>
<evidence type="ECO:0000259" key="6">
    <source>
        <dbReference type="PROSITE" id="PS50043"/>
    </source>
</evidence>
<dbReference type="CDD" id="cd06170">
    <property type="entry name" value="LuxR_C_like"/>
    <property type="match status" value="1"/>
</dbReference>
<protein>
    <submittedName>
        <fullName evidence="8">Two component transcriptional regulator, LuxR family</fullName>
    </submittedName>
</protein>
<evidence type="ECO:0000313" key="8">
    <source>
        <dbReference type="EMBL" id="SFV23377.1"/>
    </source>
</evidence>
<evidence type="ECO:0000256" key="4">
    <source>
        <dbReference type="ARBA" id="ARBA00023163"/>
    </source>
</evidence>
<evidence type="ECO:0000313" key="9">
    <source>
        <dbReference type="Proteomes" id="UP000198881"/>
    </source>
</evidence>
<dbReference type="GO" id="GO:0000160">
    <property type="term" value="P:phosphorelay signal transduction system"/>
    <property type="evidence" value="ECO:0007669"/>
    <property type="project" value="InterPro"/>
</dbReference>
<feature type="domain" description="HTH luxR-type" evidence="6">
    <location>
        <begin position="168"/>
        <end position="233"/>
    </location>
</feature>